<sequence>MIIYRRVSVMIVAILLCLLPLCCLVDEEDDTLSDSEEAIARSVATMYSFTFKALQSRDMYGQENGASKTYLQTACPTIHWWDACNWIIDFGDGCTASDGNYYSGSITAVSCQELHYSQFCQNEYCIDGEISFSSDVDCDADQCYQQIVDATFSGPEDTVTIYQNAVAGVTGTTYYLFAPSNLSVTSQVHGSYSSAVQVTLRRDRTECPFPTVGIVYITVTGHDPITIDFNTGDCYTAFVNGIETDLTEKQ</sequence>
<protein>
    <submittedName>
        <fullName evidence="1">Uncharacterized protein</fullName>
    </submittedName>
</protein>
<keyword evidence="2" id="KW-1185">Reference proteome</keyword>
<name>A0ABV6YR93_UNCC1</name>
<proteinExistence type="predicted"/>
<accession>A0ABV6YR93</accession>
<comment type="caution">
    <text evidence="1">The sequence shown here is derived from an EMBL/GenBank/DDBJ whole genome shotgun (WGS) entry which is preliminary data.</text>
</comment>
<dbReference type="EMBL" id="JBHPBY010000005">
    <property type="protein sequence ID" value="MFC1848724.1"/>
    <property type="molecule type" value="Genomic_DNA"/>
</dbReference>
<dbReference type="Proteomes" id="UP001594351">
    <property type="component" value="Unassembled WGS sequence"/>
</dbReference>
<gene>
    <name evidence="1" type="ORF">ACFL27_00825</name>
</gene>
<organism evidence="1 2">
    <name type="scientific">candidate division CSSED10-310 bacterium</name>
    <dbReference type="NCBI Taxonomy" id="2855610"/>
    <lineage>
        <taxon>Bacteria</taxon>
        <taxon>Bacteria division CSSED10-310</taxon>
    </lineage>
</organism>
<evidence type="ECO:0000313" key="2">
    <source>
        <dbReference type="Proteomes" id="UP001594351"/>
    </source>
</evidence>
<reference evidence="1 2" key="1">
    <citation type="submission" date="2024-09" db="EMBL/GenBank/DDBJ databases">
        <title>Laminarin stimulates single cell rates of sulfate reduction while oxygen inhibits transcriptomic activity in coastal marine sediment.</title>
        <authorList>
            <person name="Lindsay M."/>
            <person name="Orcutt B."/>
            <person name="Emerson D."/>
            <person name="Stepanauskas R."/>
            <person name="D'Angelo T."/>
        </authorList>
    </citation>
    <scope>NUCLEOTIDE SEQUENCE [LARGE SCALE GENOMIC DNA]</scope>
    <source>
        <strain evidence="1">SAG AM-311-K15</strain>
    </source>
</reference>
<evidence type="ECO:0000313" key="1">
    <source>
        <dbReference type="EMBL" id="MFC1848724.1"/>
    </source>
</evidence>